<sequence length="373" mass="44081">MEEYIEVPLFGGIFPSSDINFVEMVQMDGKSMQNMCRVNRESREFCSDKHSEFWMEKYNYFAKGIDIPIDWKEKWIHLYTEVREDPKRYMKEAFRKDKPSFMVIVQKCNVDEDYIKKYIKQKAIRIKWRMIDYLLANIYVTESDQRRFKKIMNRNISEWGAYLTLNEIKILYKYGILVKLRDFCYPIEDHIDIFKFYLEEGAINLNQLRKICSVRSVKDYRALKKLGLTPQDFFPDTVEDLFHKCDYKLLIELFNDGLTMDDLRNVPPYDDGTPYLVVMVSYIMRQKSSDTCVNIILSKMRQLGMTVEELNAAMKFAAKAEDEEDEDEEEEEGEFEIPFAQQMGLGVGDVHGGGQPAEEEPVEEIEIDMDDVE</sequence>
<feature type="compositionally biased region" description="Acidic residues" evidence="1">
    <location>
        <begin position="321"/>
        <end position="335"/>
    </location>
</feature>
<reference evidence="2" key="1">
    <citation type="journal article" date="2019" name="MBio">
        <title>Virus Genomes from Deep Sea Sediments Expand the Ocean Megavirome and Support Independent Origins of Viral Gigantism.</title>
        <authorList>
            <person name="Backstrom D."/>
            <person name="Yutin N."/>
            <person name="Jorgensen S.L."/>
            <person name="Dharamshi J."/>
            <person name="Homa F."/>
            <person name="Zaremba-Niedwiedzka K."/>
            <person name="Spang A."/>
            <person name="Wolf Y.I."/>
            <person name="Koonin E.V."/>
            <person name="Ettema T.J."/>
        </authorList>
    </citation>
    <scope>NUCLEOTIDE SEQUENCE</scope>
</reference>
<name>A0A481YT22_9VIRU</name>
<protein>
    <submittedName>
        <fullName evidence="2">Uncharacterized protein</fullName>
    </submittedName>
</protein>
<evidence type="ECO:0000313" key="2">
    <source>
        <dbReference type="EMBL" id="QBK85636.1"/>
    </source>
</evidence>
<feature type="compositionally biased region" description="Gly residues" evidence="1">
    <location>
        <begin position="345"/>
        <end position="355"/>
    </location>
</feature>
<feature type="compositionally biased region" description="Acidic residues" evidence="1">
    <location>
        <begin position="357"/>
        <end position="373"/>
    </location>
</feature>
<feature type="region of interest" description="Disordered" evidence="1">
    <location>
        <begin position="319"/>
        <end position="373"/>
    </location>
</feature>
<evidence type="ECO:0000256" key="1">
    <source>
        <dbReference type="SAM" id="MobiDB-lite"/>
    </source>
</evidence>
<gene>
    <name evidence="2" type="ORF">LCMAC101_02310</name>
</gene>
<accession>A0A481YT22</accession>
<organism evidence="2">
    <name type="scientific">Marseillevirus LCMAC101</name>
    <dbReference type="NCBI Taxonomy" id="2506602"/>
    <lineage>
        <taxon>Viruses</taxon>
        <taxon>Varidnaviria</taxon>
        <taxon>Bamfordvirae</taxon>
        <taxon>Nucleocytoviricota</taxon>
        <taxon>Megaviricetes</taxon>
        <taxon>Pimascovirales</taxon>
        <taxon>Pimascovirales incertae sedis</taxon>
        <taxon>Marseilleviridae</taxon>
    </lineage>
</organism>
<proteinExistence type="predicted"/>
<dbReference type="EMBL" id="MK500327">
    <property type="protein sequence ID" value="QBK85636.1"/>
    <property type="molecule type" value="Genomic_DNA"/>
</dbReference>